<proteinExistence type="predicted"/>
<dbReference type="GeneID" id="36520155"/>
<reference evidence="2 3" key="1">
    <citation type="submission" date="2017-12" db="EMBL/GenBank/DDBJ databases">
        <authorList>
            <consortium name="DOE Joint Genome Institute"/>
            <person name="Haridas S."/>
            <person name="Kjaerbolling I."/>
            <person name="Vesth T.C."/>
            <person name="Frisvad J.C."/>
            <person name="Nybo J.L."/>
            <person name="Theobald S."/>
            <person name="Kuo A."/>
            <person name="Bowyer P."/>
            <person name="Matsuda Y."/>
            <person name="Mondo S."/>
            <person name="Lyhne E.K."/>
            <person name="Kogle M.E."/>
            <person name="Clum A."/>
            <person name="Lipzen A."/>
            <person name="Salamov A."/>
            <person name="Ngan C.Y."/>
            <person name="Daum C."/>
            <person name="Chiniquy J."/>
            <person name="Barry K."/>
            <person name="LaButti K."/>
            <person name="Simmons B.A."/>
            <person name="Magnuson J.K."/>
            <person name="Mortensen U.H."/>
            <person name="Larsen T.O."/>
            <person name="Grigoriev I.V."/>
            <person name="Baker S.E."/>
            <person name="Andersen M.R."/>
            <person name="Nordberg H.P."/>
            <person name="Cantor M.N."/>
            <person name="Hua S.X."/>
        </authorList>
    </citation>
    <scope>NUCLEOTIDE SEQUENCE [LARGE SCALE GENOMIC DNA]</scope>
    <source>
        <strain evidence="2 3">CBS 102.13</strain>
    </source>
</reference>
<dbReference type="AlphaFoldDB" id="A0A2I2F8Y6"/>
<accession>A0A2I2F8Y6</accession>
<protein>
    <submittedName>
        <fullName evidence="2">Uncharacterized protein</fullName>
    </submittedName>
</protein>
<keyword evidence="1" id="KW-1133">Transmembrane helix</keyword>
<feature type="transmembrane region" description="Helical" evidence="1">
    <location>
        <begin position="57"/>
        <end position="78"/>
    </location>
</feature>
<gene>
    <name evidence="2" type="ORF">BDW47DRAFT_107371</name>
</gene>
<dbReference type="EMBL" id="KZ559145">
    <property type="protein sequence ID" value="PLB37090.1"/>
    <property type="molecule type" value="Genomic_DNA"/>
</dbReference>
<dbReference type="Proteomes" id="UP000234585">
    <property type="component" value="Unassembled WGS sequence"/>
</dbReference>
<dbReference type="RefSeq" id="XP_024671102.1">
    <property type="nucleotide sequence ID" value="XM_024812995.1"/>
</dbReference>
<keyword evidence="1" id="KW-0472">Membrane</keyword>
<name>A0A2I2F8Y6_ASPCN</name>
<keyword evidence="1" id="KW-0812">Transmembrane</keyword>
<evidence type="ECO:0000256" key="1">
    <source>
        <dbReference type="SAM" id="Phobius"/>
    </source>
</evidence>
<evidence type="ECO:0000313" key="2">
    <source>
        <dbReference type="EMBL" id="PLB37090.1"/>
    </source>
</evidence>
<evidence type="ECO:0000313" key="3">
    <source>
        <dbReference type="Proteomes" id="UP000234585"/>
    </source>
</evidence>
<sequence length="98" mass="11784">MFWCALGLRHLKFNQTHLARHDWTTSQCRSHLDLYYPGFPSPLCIETTRLVSRDTTILVRLVYLFVYYYQHFFFLLFVQMVDEPPMFNICRCINIAAK</sequence>
<keyword evidence="3" id="KW-1185">Reference proteome</keyword>
<organism evidence="2 3">
    <name type="scientific">Aspergillus candidus</name>
    <dbReference type="NCBI Taxonomy" id="41067"/>
    <lineage>
        <taxon>Eukaryota</taxon>
        <taxon>Fungi</taxon>
        <taxon>Dikarya</taxon>
        <taxon>Ascomycota</taxon>
        <taxon>Pezizomycotina</taxon>
        <taxon>Eurotiomycetes</taxon>
        <taxon>Eurotiomycetidae</taxon>
        <taxon>Eurotiales</taxon>
        <taxon>Aspergillaceae</taxon>
        <taxon>Aspergillus</taxon>
        <taxon>Aspergillus subgen. Circumdati</taxon>
    </lineage>
</organism>